<proteinExistence type="predicted"/>
<gene>
    <name evidence="3" type="ORF">scyTo_0024485</name>
</gene>
<keyword evidence="2" id="KW-0812">Transmembrane</keyword>
<name>A0A401QE14_SCYTO</name>
<accession>A0A401QE14</accession>
<feature type="transmembrane region" description="Helical" evidence="2">
    <location>
        <begin position="106"/>
        <end position="125"/>
    </location>
</feature>
<feature type="compositionally biased region" description="Low complexity" evidence="1">
    <location>
        <begin position="1"/>
        <end position="11"/>
    </location>
</feature>
<dbReference type="AlphaFoldDB" id="A0A401QE14"/>
<dbReference type="PANTHER" id="PTHR24637">
    <property type="entry name" value="COLLAGEN"/>
    <property type="match status" value="1"/>
</dbReference>
<evidence type="ECO:0000313" key="3">
    <source>
        <dbReference type="EMBL" id="GCB83625.1"/>
    </source>
</evidence>
<organism evidence="3 4">
    <name type="scientific">Scyliorhinus torazame</name>
    <name type="common">Cloudy catshark</name>
    <name type="synonym">Catulus torazame</name>
    <dbReference type="NCBI Taxonomy" id="75743"/>
    <lineage>
        <taxon>Eukaryota</taxon>
        <taxon>Metazoa</taxon>
        <taxon>Chordata</taxon>
        <taxon>Craniata</taxon>
        <taxon>Vertebrata</taxon>
        <taxon>Chondrichthyes</taxon>
        <taxon>Elasmobranchii</taxon>
        <taxon>Galeomorphii</taxon>
        <taxon>Galeoidea</taxon>
        <taxon>Carcharhiniformes</taxon>
        <taxon>Scyliorhinidae</taxon>
        <taxon>Scyliorhinus</taxon>
    </lineage>
</organism>
<evidence type="ECO:0000313" key="4">
    <source>
        <dbReference type="Proteomes" id="UP000288216"/>
    </source>
</evidence>
<sequence>MGSILGQCGAPGDAGGGYPGDDGNQGTPGSKGYQGRPGLPGVDVRGPKGRRGFPGDFGPDGVPGIPGIPGLPGTPGDCVDEQQILLIDGTIFHSGIGWIMLRVCRLLLGLKLIIVILTEILGVGMKDCFPWLLNQ</sequence>
<dbReference type="EMBL" id="BFAA01048043">
    <property type="protein sequence ID" value="GCB83625.1"/>
    <property type="molecule type" value="Genomic_DNA"/>
</dbReference>
<feature type="compositionally biased region" description="Low complexity" evidence="1">
    <location>
        <begin position="54"/>
        <end position="65"/>
    </location>
</feature>
<dbReference type="STRING" id="75743.A0A401QE14"/>
<feature type="region of interest" description="Disordered" evidence="1">
    <location>
        <begin position="1"/>
        <end position="69"/>
    </location>
</feature>
<evidence type="ECO:0000256" key="1">
    <source>
        <dbReference type="SAM" id="MobiDB-lite"/>
    </source>
</evidence>
<evidence type="ECO:0000256" key="2">
    <source>
        <dbReference type="SAM" id="Phobius"/>
    </source>
</evidence>
<protein>
    <recommendedName>
        <fullName evidence="5">Collagen IV NC1 domain-containing protein</fullName>
    </recommendedName>
</protein>
<dbReference type="InterPro" id="IPR008160">
    <property type="entry name" value="Collagen"/>
</dbReference>
<evidence type="ECO:0008006" key="5">
    <source>
        <dbReference type="Google" id="ProtNLM"/>
    </source>
</evidence>
<dbReference type="Proteomes" id="UP000288216">
    <property type="component" value="Unassembled WGS sequence"/>
</dbReference>
<reference evidence="3 4" key="1">
    <citation type="journal article" date="2018" name="Nat. Ecol. Evol.">
        <title>Shark genomes provide insights into elasmobranch evolution and the origin of vertebrates.</title>
        <authorList>
            <person name="Hara Y"/>
            <person name="Yamaguchi K"/>
            <person name="Onimaru K"/>
            <person name="Kadota M"/>
            <person name="Koyanagi M"/>
            <person name="Keeley SD"/>
            <person name="Tatsumi K"/>
            <person name="Tanaka K"/>
            <person name="Motone F"/>
            <person name="Kageyama Y"/>
            <person name="Nozu R"/>
            <person name="Adachi N"/>
            <person name="Nishimura O"/>
            <person name="Nakagawa R"/>
            <person name="Tanegashima C"/>
            <person name="Kiyatake I"/>
            <person name="Matsumoto R"/>
            <person name="Murakumo K"/>
            <person name="Nishida K"/>
            <person name="Terakita A"/>
            <person name="Kuratani S"/>
            <person name="Sato K"/>
            <person name="Hyodo S Kuraku.S."/>
        </authorList>
    </citation>
    <scope>NUCLEOTIDE SEQUENCE [LARGE SCALE GENOMIC DNA]</scope>
</reference>
<keyword evidence="2" id="KW-1133">Transmembrane helix</keyword>
<comment type="caution">
    <text evidence="3">The sequence shown here is derived from an EMBL/GenBank/DDBJ whole genome shotgun (WGS) entry which is preliminary data.</text>
</comment>
<dbReference type="Pfam" id="PF01391">
    <property type="entry name" value="Collagen"/>
    <property type="match status" value="1"/>
</dbReference>
<keyword evidence="2" id="KW-0472">Membrane</keyword>
<keyword evidence="4" id="KW-1185">Reference proteome</keyword>